<evidence type="ECO:0000256" key="5">
    <source>
        <dbReference type="PROSITE-ProRule" id="PRU00288"/>
    </source>
</evidence>
<gene>
    <name evidence="7" type="ORF">M408DRAFT_34108</name>
</gene>
<dbReference type="Gene3D" id="1.10.220.150">
    <property type="entry name" value="Arf GTPase activating protein"/>
    <property type="match status" value="1"/>
</dbReference>
<evidence type="ECO:0000256" key="2">
    <source>
        <dbReference type="ARBA" id="ARBA00022723"/>
    </source>
</evidence>
<feature type="non-terminal residue" evidence="7">
    <location>
        <position position="1"/>
    </location>
</feature>
<feature type="non-terminal residue" evidence="7">
    <location>
        <position position="57"/>
    </location>
</feature>
<dbReference type="PRINTS" id="PR00405">
    <property type="entry name" value="REVINTRACTNG"/>
</dbReference>
<organism evidence="7 8">
    <name type="scientific">Serendipita vermifera MAFF 305830</name>
    <dbReference type="NCBI Taxonomy" id="933852"/>
    <lineage>
        <taxon>Eukaryota</taxon>
        <taxon>Fungi</taxon>
        <taxon>Dikarya</taxon>
        <taxon>Basidiomycota</taxon>
        <taxon>Agaricomycotina</taxon>
        <taxon>Agaricomycetes</taxon>
        <taxon>Sebacinales</taxon>
        <taxon>Serendipitaceae</taxon>
        <taxon>Serendipita</taxon>
    </lineage>
</organism>
<feature type="domain" description="Arf-GAP" evidence="6">
    <location>
        <begin position="1"/>
        <end position="57"/>
    </location>
</feature>
<keyword evidence="2" id="KW-0479">Metal-binding</keyword>
<keyword evidence="1" id="KW-0343">GTPase activation</keyword>
<evidence type="ECO:0000256" key="3">
    <source>
        <dbReference type="ARBA" id="ARBA00022771"/>
    </source>
</evidence>
<dbReference type="PANTHER" id="PTHR46395:SF1">
    <property type="entry name" value="ADP-RIBOSYLATION FACTOR GTPASE-ACTIVATING PROTEIN 1"/>
    <property type="match status" value="1"/>
</dbReference>
<dbReference type="Proteomes" id="UP000054097">
    <property type="component" value="Unassembled WGS sequence"/>
</dbReference>
<dbReference type="InterPro" id="IPR037278">
    <property type="entry name" value="ARFGAP/RecO"/>
</dbReference>
<keyword evidence="8" id="KW-1185">Reference proteome</keyword>
<evidence type="ECO:0000313" key="8">
    <source>
        <dbReference type="Proteomes" id="UP000054097"/>
    </source>
</evidence>
<dbReference type="Pfam" id="PF01412">
    <property type="entry name" value="ArfGap"/>
    <property type="match status" value="1"/>
</dbReference>
<evidence type="ECO:0000256" key="4">
    <source>
        <dbReference type="ARBA" id="ARBA00022833"/>
    </source>
</evidence>
<dbReference type="GO" id="GO:0008270">
    <property type="term" value="F:zinc ion binding"/>
    <property type="evidence" value="ECO:0007669"/>
    <property type="project" value="UniProtKB-KW"/>
</dbReference>
<dbReference type="InterPro" id="IPR001164">
    <property type="entry name" value="ArfGAP_dom"/>
</dbReference>
<keyword evidence="4" id="KW-0862">Zinc</keyword>
<dbReference type="SMART" id="SM00105">
    <property type="entry name" value="ArfGap"/>
    <property type="match status" value="1"/>
</dbReference>
<dbReference type="GO" id="GO:0000139">
    <property type="term" value="C:Golgi membrane"/>
    <property type="evidence" value="ECO:0007669"/>
    <property type="project" value="TreeGrafter"/>
</dbReference>
<protein>
    <recommendedName>
        <fullName evidence="6">Arf-GAP domain-containing protein</fullName>
    </recommendedName>
</protein>
<dbReference type="OrthoDB" id="3254374at2759"/>
<evidence type="ECO:0000313" key="7">
    <source>
        <dbReference type="EMBL" id="KIM29423.1"/>
    </source>
</evidence>
<dbReference type="HOGENOM" id="CLU_023062_4_2_1"/>
<proteinExistence type="predicted"/>
<dbReference type="GO" id="GO:0032012">
    <property type="term" value="P:regulation of ARF protein signal transduction"/>
    <property type="evidence" value="ECO:0007669"/>
    <property type="project" value="TreeGrafter"/>
</dbReference>
<accession>A0A0C2WTE4</accession>
<evidence type="ECO:0000259" key="6">
    <source>
        <dbReference type="PROSITE" id="PS50115"/>
    </source>
</evidence>
<dbReference type="AlphaFoldDB" id="A0A0C2WTE4"/>
<dbReference type="PANTHER" id="PTHR46395">
    <property type="entry name" value="ADP-RIBOSYLATION FACTOR GTPASE-ACTIVATING PROTEIN 1"/>
    <property type="match status" value="1"/>
</dbReference>
<dbReference type="PROSITE" id="PS50115">
    <property type="entry name" value="ARFGAP"/>
    <property type="match status" value="1"/>
</dbReference>
<dbReference type="InterPro" id="IPR038508">
    <property type="entry name" value="ArfGAP_dom_sf"/>
</dbReference>
<sequence length="57" mass="6442">KVCVDCSAPNPQWATIPYGIFICLSCAGLHRGLGVHISFVRSITMDEWTEDQMKKMR</sequence>
<reference evidence="8" key="2">
    <citation type="submission" date="2015-01" db="EMBL/GenBank/DDBJ databases">
        <title>Evolutionary Origins and Diversification of the Mycorrhizal Mutualists.</title>
        <authorList>
            <consortium name="DOE Joint Genome Institute"/>
            <consortium name="Mycorrhizal Genomics Consortium"/>
            <person name="Kohler A."/>
            <person name="Kuo A."/>
            <person name="Nagy L.G."/>
            <person name="Floudas D."/>
            <person name="Copeland A."/>
            <person name="Barry K.W."/>
            <person name="Cichocki N."/>
            <person name="Veneault-Fourrey C."/>
            <person name="LaButti K."/>
            <person name="Lindquist E.A."/>
            <person name="Lipzen A."/>
            <person name="Lundell T."/>
            <person name="Morin E."/>
            <person name="Murat C."/>
            <person name="Riley R."/>
            <person name="Ohm R."/>
            <person name="Sun H."/>
            <person name="Tunlid A."/>
            <person name="Henrissat B."/>
            <person name="Grigoriev I.V."/>
            <person name="Hibbett D.S."/>
            <person name="Martin F."/>
        </authorList>
    </citation>
    <scope>NUCLEOTIDE SEQUENCE [LARGE SCALE GENOMIC DNA]</scope>
    <source>
        <strain evidence="8">MAFF 305830</strain>
    </source>
</reference>
<name>A0A0C2WTE4_SERVB</name>
<evidence type="ECO:0000256" key="1">
    <source>
        <dbReference type="ARBA" id="ARBA00022468"/>
    </source>
</evidence>
<dbReference type="STRING" id="933852.A0A0C2WTE4"/>
<keyword evidence="3 5" id="KW-0863">Zinc-finger</keyword>
<dbReference type="GO" id="GO:0030100">
    <property type="term" value="P:regulation of endocytosis"/>
    <property type="evidence" value="ECO:0007669"/>
    <property type="project" value="TreeGrafter"/>
</dbReference>
<dbReference type="EMBL" id="KN824288">
    <property type="protein sequence ID" value="KIM29423.1"/>
    <property type="molecule type" value="Genomic_DNA"/>
</dbReference>
<reference evidence="7 8" key="1">
    <citation type="submission" date="2014-04" db="EMBL/GenBank/DDBJ databases">
        <authorList>
            <consortium name="DOE Joint Genome Institute"/>
            <person name="Kuo A."/>
            <person name="Zuccaro A."/>
            <person name="Kohler A."/>
            <person name="Nagy L.G."/>
            <person name="Floudas D."/>
            <person name="Copeland A."/>
            <person name="Barry K.W."/>
            <person name="Cichocki N."/>
            <person name="Veneault-Fourrey C."/>
            <person name="LaButti K."/>
            <person name="Lindquist E.A."/>
            <person name="Lipzen A."/>
            <person name="Lundell T."/>
            <person name="Morin E."/>
            <person name="Murat C."/>
            <person name="Sun H."/>
            <person name="Tunlid A."/>
            <person name="Henrissat B."/>
            <person name="Grigoriev I.V."/>
            <person name="Hibbett D.S."/>
            <person name="Martin F."/>
            <person name="Nordberg H.P."/>
            <person name="Cantor M.N."/>
            <person name="Hua S.X."/>
        </authorList>
    </citation>
    <scope>NUCLEOTIDE SEQUENCE [LARGE SCALE GENOMIC DNA]</scope>
    <source>
        <strain evidence="7 8">MAFF 305830</strain>
    </source>
</reference>
<dbReference type="SUPFAM" id="SSF57863">
    <property type="entry name" value="ArfGap/RecO-like zinc finger"/>
    <property type="match status" value="1"/>
</dbReference>
<dbReference type="GO" id="GO:0005096">
    <property type="term" value="F:GTPase activator activity"/>
    <property type="evidence" value="ECO:0007669"/>
    <property type="project" value="UniProtKB-KW"/>
</dbReference>